<dbReference type="Pfam" id="PF03401">
    <property type="entry name" value="TctC"/>
    <property type="match status" value="1"/>
</dbReference>
<dbReference type="PROSITE" id="PS51257">
    <property type="entry name" value="PROKAR_LIPOPROTEIN"/>
    <property type="match status" value="1"/>
</dbReference>
<evidence type="ECO:0000256" key="2">
    <source>
        <dbReference type="SAM" id="SignalP"/>
    </source>
</evidence>
<dbReference type="PIRSF" id="PIRSF017082">
    <property type="entry name" value="YflP"/>
    <property type="match status" value="1"/>
</dbReference>
<dbReference type="SUPFAM" id="SSF53850">
    <property type="entry name" value="Periplasmic binding protein-like II"/>
    <property type="match status" value="1"/>
</dbReference>
<gene>
    <name evidence="3" type="ORF">CEY11_13195</name>
</gene>
<feature type="signal peptide" evidence="2">
    <location>
        <begin position="1"/>
        <end position="24"/>
    </location>
</feature>
<sequence length="320" mass="34346">MFVSKHIRSYVIAVGFMSACAAHAAYPDRPITAIVPFPPGGSVDPIARLVVEQMRADLGAEVIILNKPGAGGTLGTADVARAKPDGYTIGFTTVGPLTSQPHLRPTLRYNEDSFEYICRTHVTPQVFVVKKDSPYKSLKDFVAAAKKNPGKLTIASTGVGSIPHLAAIAFADSAGFKWQHIPTKGDGDASVLAASGQITAWVAGIQSFGPLESRLRALGILEAKRSPLLPDVPTFKEQGYDVESAGWGGMIAPKGTPAAIIERLTQSCDKATHTAKFEQILKTMRIPQGYLDARKFKASVQRESSLYKKIIKEEGITLDQ</sequence>
<dbReference type="Gene3D" id="3.40.190.150">
    <property type="entry name" value="Bordetella uptake gene, domain 1"/>
    <property type="match status" value="1"/>
</dbReference>
<dbReference type="Gene3D" id="3.40.190.10">
    <property type="entry name" value="Periplasmic binding protein-like II"/>
    <property type="match status" value="1"/>
</dbReference>
<dbReference type="Proteomes" id="UP000214603">
    <property type="component" value="Unassembled WGS sequence"/>
</dbReference>
<evidence type="ECO:0000313" key="4">
    <source>
        <dbReference type="Proteomes" id="UP000214603"/>
    </source>
</evidence>
<proteinExistence type="inferred from homology"/>
<dbReference type="PANTHER" id="PTHR42928:SF5">
    <property type="entry name" value="BLR1237 PROTEIN"/>
    <property type="match status" value="1"/>
</dbReference>
<comment type="caution">
    <text evidence="3">The sequence shown here is derived from an EMBL/GenBank/DDBJ whole genome shotgun (WGS) entry which is preliminary data.</text>
</comment>
<evidence type="ECO:0000256" key="1">
    <source>
        <dbReference type="ARBA" id="ARBA00006987"/>
    </source>
</evidence>
<accession>A0A225MJQ3</accession>
<protein>
    <submittedName>
        <fullName evidence="3">ABC transporter substrate-binding protein</fullName>
    </submittedName>
</protein>
<name>A0A225MJQ3_9BURK</name>
<evidence type="ECO:0000313" key="3">
    <source>
        <dbReference type="EMBL" id="OWT59139.1"/>
    </source>
</evidence>
<dbReference type="InterPro" id="IPR042100">
    <property type="entry name" value="Bug_dom1"/>
</dbReference>
<keyword evidence="2" id="KW-0732">Signal</keyword>
<reference evidence="4" key="1">
    <citation type="submission" date="2017-06" db="EMBL/GenBank/DDBJ databases">
        <title>Herbaspirillum phytohormonus sp. nov., isolated from the root nodule of Robinia pseudoacacia in lead-zinc mine.</title>
        <authorList>
            <person name="Fan M."/>
            <person name="Lin Y."/>
        </authorList>
    </citation>
    <scope>NUCLEOTIDE SEQUENCE [LARGE SCALE GENOMIC DNA]</scope>
    <source>
        <strain evidence="4">SC-089</strain>
    </source>
</reference>
<dbReference type="CDD" id="cd07012">
    <property type="entry name" value="PBP2_Bug_TTT"/>
    <property type="match status" value="1"/>
</dbReference>
<feature type="chain" id="PRO_5012714059" evidence="2">
    <location>
        <begin position="25"/>
        <end position="320"/>
    </location>
</feature>
<dbReference type="InterPro" id="IPR005064">
    <property type="entry name" value="BUG"/>
</dbReference>
<organism evidence="3 4">
    <name type="scientific">Candidimonas nitroreducens</name>
    <dbReference type="NCBI Taxonomy" id="683354"/>
    <lineage>
        <taxon>Bacteria</taxon>
        <taxon>Pseudomonadati</taxon>
        <taxon>Pseudomonadota</taxon>
        <taxon>Betaproteobacteria</taxon>
        <taxon>Burkholderiales</taxon>
        <taxon>Alcaligenaceae</taxon>
        <taxon>Candidimonas</taxon>
    </lineage>
</organism>
<dbReference type="AlphaFoldDB" id="A0A225MJQ3"/>
<dbReference type="EMBL" id="NJIH01000007">
    <property type="protein sequence ID" value="OWT59139.1"/>
    <property type="molecule type" value="Genomic_DNA"/>
</dbReference>
<comment type="similarity">
    <text evidence="1">Belongs to the UPF0065 (bug) family.</text>
</comment>
<dbReference type="PANTHER" id="PTHR42928">
    <property type="entry name" value="TRICARBOXYLATE-BINDING PROTEIN"/>
    <property type="match status" value="1"/>
</dbReference>
<keyword evidence="4" id="KW-1185">Reference proteome</keyword>